<keyword evidence="5 7" id="KW-0501">Molybdenum cofactor biosynthesis</keyword>
<organism evidence="9 10">
    <name type="scientific">Kytococcus sedentarius (strain ATCC 14392 / DSM 20547 / JCM 11482 / CCUG 33030 / NBRC 15357 / NCTC 11040 / CCM 314 / 541)</name>
    <name type="common">Micrococcus sedentarius</name>
    <dbReference type="NCBI Taxonomy" id="478801"/>
    <lineage>
        <taxon>Bacteria</taxon>
        <taxon>Bacillati</taxon>
        <taxon>Actinomycetota</taxon>
        <taxon>Actinomycetes</taxon>
        <taxon>Micrococcales</taxon>
        <taxon>Kytococcaceae</taxon>
        <taxon>Kytococcus</taxon>
    </lineage>
</organism>
<proteinExistence type="inferred from homology"/>
<keyword evidence="7" id="KW-0460">Magnesium</keyword>
<dbReference type="InterPro" id="IPR001453">
    <property type="entry name" value="MoaB/Mog_dom"/>
</dbReference>
<evidence type="ECO:0000256" key="6">
    <source>
        <dbReference type="ARBA" id="ARBA00047317"/>
    </source>
</evidence>
<dbReference type="PANTHER" id="PTHR10192">
    <property type="entry name" value="MOLYBDOPTERIN BIOSYNTHESIS PROTEIN"/>
    <property type="match status" value="1"/>
</dbReference>
<accession>C7NKF6</accession>
<dbReference type="Gene3D" id="3.90.105.10">
    <property type="entry name" value="Molybdopterin biosynthesis moea protein, domain 2"/>
    <property type="match status" value="1"/>
</dbReference>
<protein>
    <recommendedName>
        <fullName evidence="7">Molybdopterin molybdenumtransferase</fullName>
        <ecNumber evidence="7">2.10.1.1</ecNumber>
    </recommendedName>
</protein>
<dbReference type="Pfam" id="PF03454">
    <property type="entry name" value="MoeA_C"/>
    <property type="match status" value="1"/>
</dbReference>
<evidence type="ECO:0000256" key="4">
    <source>
        <dbReference type="ARBA" id="ARBA00022505"/>
    </source>
</evidence>
<dbReference type="GO" id="GO:0006777">
    <property type="term" value="P:Mo-molybdopterin cofactor biosynthetic process"/>
    <property type="evidence" value="ECO:0007669"/>
    <property type="project" value="UniProtKB-UniRule"/>
</dbReference>
<evidence type="ECO:0000259" key="8">
    <source>
        <dbReference type="SMART" id="SM00852"/>
    </source>
</evidence>
<dbReference type="InterPro" id="IPR005110">
    <property type="entry name" value="MoeA_linker/N"/>
</dbReference>
<dbReference type="InterPro" id="IPR036425">
    <property type="entry name" value="MoaB/Mog-like_dom_sf"/>
</dbReference>
<evidence type="ECO:0000256" key="1">
    <source>
        <dbReference type="ARBA" id="ARBA00002901"/>
    </source>
</evidence>
<dbReference type="SMART" id="SM00852">
    <property type="entry name" value="MoCF_biosynth"/>
    <property type="match status" value="1"/>
</dbReference>
<keyword evidence="4 7" id="KW-0500">Molybdenum</keyword>
<dbReference type="GO" id="GO:0046872">
    <property type="term" value="F:metal ion binding"/>
    <property type="evidence" value="ECO:0007669"/>
    <property type="project" value="UniProtKB-UniRule"/>
</dbReference>
<reference evidence="9 10" key="1">
    <citation type="journal article" date="2009" name="Stand. Genomic Sci.">
        <title>Complete genome sequence of Kytococcus sedentarius type strain (541).</title>
        <authorList>
            <person name="Sims D."/>
            <person name="Brettin T."/>
            <person name="Detter J.C."/>
            <person name="Han C."/>
            <person name="Lapidus A."/>
            <person name="Copeland A."/>
            <person name="Glavina Del Rio T."/>
            <person name="Nolan M."/>
            <person name="Chen F."/>
            <person name="Lucas S."/>
            <person name="Tice H."/>
            <person name="Cheng J.F."/>
            <person name="Bruce D."/>
            <person name="Goodwin L."/>
            <person name="Pitluck S."/>
            <person name="Ovchinnikova G."/>
            <person name="Pati A."/>
            <person name="Ivanova N."/>
            <person name="Mavrommatis K."/>
            <person name="Chen A."/>
            <person name="Palaniappan K."/>
            <person name="D'haeseleer P."/>
            <person name="Chain P."/>
            <person name="Bristow J."/>
            <person name="Eisen J.A."/>
            <person name="Markowitz V."/>
            <person name="Hugenholtz P."/>
            <person name="Schneider S."/>
            <person name="Goker M."/>
            <person name="Pukall R."/>
            <person name="Kyrpides N.C."/>
            <person name="Klenk H.P."/>
        </authorList>
    </citation>
    <scope>NUCLEOTIDE SEQUENCE [LARGE SCALE GENOMIC DNA]</scope>
    <source>
        <strain evidence="10">ATCC 14392 / DSM 20547 / JCM 11482 / CCUG 33030 / NBRC 15357 / NCTC 11040 / CCM 314 / 541</strain>
    </source>
</reference>
<evidence type="ECO:0000313" key="10">
    <source>
        <dbReference type="Proteomes" id="UP000006666"/>
    </source>
</evidence>
<dbReference type="eggNOG" id="COG0303">
    <property type="taxonomic scope" value="Bacteria"/>
</dbReference>
<gene>
    <name evidence="9" type="ordered locus">Ksed_19980</name>
</gene>
<comment type="pathway">
    <text evidence="2 7">Cofactor biosynthesis; molybdopterin biosynthesis.</text>
</comment>
<dbReference type="RefSeq" id="WP_015779934.1">
    <property type="nucleotide sequence ID" value="NC_013169.1"/>
</dbReference>
<dbReference type="Pfam" id="PF00994">
    <property type="entry name" value="MoCF_biosynth"/>
    <property type="match status" value="1"/>
</dbReference>
<dbReference type="Pfam" id="PF03453">
    <property type="entry name" value="MoeA_N"/>
    <property type="match status" value="1"/>
</dbReference>
<comment type="function">
    <text evidence="1 7">Catalyzes the insertion of molybdate into adenylated molybdopterin with the concomitant release of AMP.</text>
</comment>
<keyword evidence="10" id="KW-1185">Reference proteome</keyword>
<dbReference type="EMBL" id="CP001686">
    <property type="protein sequence ID" value="ACV06994.1"/>
    <property type="molecule type" value="Genomic_DNA"/>
</dbReference>
<feature type="domain" description="MoaB/Mog" evidence="8">
    <location>
        <begin position="83"/>
        <end position="219"/>
    </location>
</feature>
<dbReference type="Gene3D" id="2.40.340.10">
    <property type="entry name" value="MoeA, C-terminal, domain IV"/>
    <property type="match status" value="1"/>
</dbReference>
<dbReference type="GO" id="GO:0005829">
    <property type="term" value="C:cytosol"/>
    <property type="evidence" value="ECO:0007669"/>
    <property type="project" value="TreeGrafter"/>
</dbReference>
<keyword evidence="7" id="KW-0808">Transferase</keyword>
<comment type="cofactor">
    <cofactor evidence="7">
        <name>Mg(2+)</name>
        <dbReference type="ChEBI" id="CHEBI:18420"/>
    </cofactor>
</comment>
<dbReference type="AlphaFoldDB" id="C7NKF6"/>
<dbReference type="STRING" id="478801.Ksed_19980"/>
<evidence type="ECO:0000313" key="9">
    <source>
        <dbReference type="EMBL" id="ACV06994.1"/>
    </source>
</evidence>
<keyword evidence="7" id="KW-0479">Metal-binding</keyword>
<dbReference type="InterPro" id="IPR036688">
    <property type="entry name" value="MoeA_C_domain_IV_sf"/>
</dbReference>
<comment type="similarity">
    <text evidence="3 7">Belongs to the MoeA family.</text>
</comment>
<sequence>MPQGADTVVPVELTDIPRGPVPLPQEVRVDELPAGDNIRAAGSDVTTGQVVAEAGTVLDALTLGAVAAVGVAEVEATRPVRVRAVATGDELAPLGTELGPGQLPDCNSWLVHGLATALGHPTERVLLDHDDPEELGRRLPELTADTDLLVFTGGVSAGAFEVVRQCLEPRGIEFGQVSMQPGKPQGVGQLDGVTVLCLPGNPVSAVVSFLAFARPWLDAASGRETPGPVTTVLGDGWAKKPGRTQYMPVTLSPEEGRLVARRRSAEGSLSHLASRLAGVDGFAIVPAAAEGVQEGDLVEVMMVP</sequence>
<dbReference type="GO" id="GO:0061599">
    <property type="term" value="F:molybdopterin molybdotransferase activity"/>
    <property type="evidence" value="ECO:0007669"/>
    <property type="project" value="UniProtKB-UniRule"/>
</dbReference>
<evidence type="ECO:0000256" key="3">
    <source>
        <dbReference type="ARBA" id="ARBA00010763"/>
    </source>
</evidence>
<evidence type="ECO:0000256" key="2">
    <source>
        <dbReference type="ARBA" id="ARBA00005046"/>
    </source>
</evidence>
<dbReference type="EC" id="2.10.1.1" evidence="7"/>
<evidence type="ECO:0000256" key="7">
    <source>
        <dbReference type="RuleBase" id="RU365090"/>
    </source>
</evidence>
<dbReference type="SUPFAM" id="SSF63867">
    <property type="entry name" value="MoeA C-terminal domain-like"/>
    <property type="match status" value="1"/>
</dbReference>
<dbReference type="CDD" id="cd00887">
    <property type="entry name" value="MoeA"/>
    <property type="match status" value="1"/>
</dbReference>
<name>C7NKF6_KYTSD</name>
<dbReference type="InterPro" id="IPR038987">
    <property type="entry name" value="MoeA-like"/>
</dbReference>
<dbReference type="Gene3D" id="3.40.980.10">
    <property type="entry name" value="MoaB/Mog-like domain"/>
    <property type="match status" value="1"/>
</dbReference>
<evidence type="ECO:0000256" key="5">
    <source>
        <dbReference type="ARBA" id="ARBA00023150"/>
    </source>
</evidence>
<dbReference type="KEGG" id="kse:Ksed_19980"/>
<dbReference type="InterPro" id="IPR036135">
    <property type="entry name" value="MoeA_linker/N_sf"/>
</dbReference>
<dbReference type="HOGENOM" id="CLU_010186_7_0_11"/>
<dbReference type="SUPFAM" id="SSF53218">
    <property type="entry name" value="Molybdenum cofactor biosynthesis proteins"/>
    <property type="match status" value="1"/>
</dbReference>
<dbReference type="UniPathway" id="UPA00344"/>
<dbReference type="Proteomes" id="UP000006666">
    <property type="component" value="Chromosome"/>
</dbReference>
<comment type="catalytic activity">
    <reaction evidence="6">
        <text>adenylyl-molybdopterin + molybdate = Mo-molybdopterin + AMP + H(+)</text>
        <dbReference type="Rhea" id="RHEA:35047"/>
        <dbReference type="ChEBI" id="CHEBI:15378"/>
        <dbReference type="ChEBI" id="CHEBI:36264"/>
        <dbReference type="ChEBI" id="CHEBI:62727"/>
        <dbReference type="ChEBI" id="CHEBI:71302"/>
        <dbReference type="ChEBI" id="CHEBI:456215"/>
        <dbReference type="EC" id="2.10.1.1"/>
    </reaction>
</comment>
<dbReference type="SUPFAM" id="SSF63882">
    <property type="entry name" value="MoeA N-terminal region -like"/>
    <property type="match status" value="1"/>
</dbReference>
<dbReference type="Gene3D" id="2.170.190.11">
    <property type="entry name" value="Molybdopterin biosynthesis moea protein, domain 3"/>
    <property type="match status" value="1"/>
</dbReference>
<dbReference type="InterPro" id="IPR005111">
    <property type="entry name" value="MoeA_C_domain_IV"/>
</dbReference>
<dbReference type="PANTHER" id="PTHR10192:SF5">
    <property type="entry name" value="GEPHYRIN"/>
    <property type="match status" value="1"/>
</dbReference>